<keyword evidence="1" id="KW-0132">Cell division</keyword>
<dbReference type="EMBL" id="CP058611">
    <property type="protein sequence ID" value="QLG74696.1"/>
    <property type="molecule type" value="Genomic_DNA"/>
</dbReference>
<dbReference type="InterPro" id="IPR011990">
    <property type="entry name" value="TPR-like_helical_dom_sf"/>
</dbReference>
<evidence type="ECO:0000256" key="1">
    <source>
        <dbReference type="ARBA" id="ARBA00022618"/>
    </source>
</evidence>
<feature type="compositionally biased region" description="Polar residues" evidence="8">
    <location>
        <begin position="1"/>
        <end position="15"/>
    </location>
</feature>
<keyword evidence="4" id="KW-0833">Ubl conjugation pathway</keyword>
<dbReference type="PROSITE" id="PS50005">
    <property type="entry name" value="TPR"/>
    <property type="match status" value="4"/>
</dbReference>
<evidence type="ECO:0000256" key="2">
    <source>
        <dbReference type="ARBA" id="ARBA00022737"/>
    </source>
</evidence>
<dbReference type="Pfam" id="PF13424">
    <property type="entry name" value="TPR_12"/>
    <property type="match status" value="1"/>
</dbReference>
<dbReference type="OrthoDB" id="10006270at2759"/>
<keyword evidence="6" id="KW-0131">Cell cycle</keyword>
<dbReference type="GeneID" id="59238498"/>
<dbReference type="SUPFAM" id="SSF48452">
    <property type="entry name" value="TPR-like"/>
    <property type="match status" value="2"/>
</dbReference>
<dbReference type="KEGG" id="zmk:HG535_0H00210"/>
<evidence type="ECO:0000313" key="9">
    <source>
        <dbReference type="EMBL" id="QLG74696.1"/>
    </source>
</evidence>
<protein>
    <submittedName>
        <fullName evidence="9">Uncharacterized protein</fullName>
    </submittedName>
</protein>
<keyword evidence="3" id="KW-0498">Mitosis</keyword>
<dbReference type="Gene3D" id="1.25.40.10">
    <property type="entry name" value="Tetratricopeptide repeat domain"/>
    <property type="match status" value="1"/>
</dbReference>
<feature type="repeat" description="TPR" evidence="7">
    <location>
        <begin position="302"/>
        <end position="335"/>
    </location>
</feature>
<proteinExistence type="predicted"/>
<feature type="repeat" description="TPR" evidence="7">
    <location>
        <begin position="619"/>
        <end position="652"/>
    </location>
</feature>
<gene>
    <name evidence="9" type="ORF">HG535_0H00210</name>
</gene>
<feature type="repeat" description="TPR" evidence="7">
    <location>
        <begin position="653"/>
        <end position="686"/>
    </location>
</feature>
<accession>A0A7H9B8L3</accession>
<dbReference type="InterPro" id="IPR019734">
    <property type="entry name" value="TPR_rpt"/>
</dbReference>
<feature type="repeat" description="TPR" evidence="7">
    <location>
        <begin position="476"/>
        <end position="509"/>
    </location>
</feature>
<feature type="compositionally biased region" description="Basic and acidic residues" evidence="8">
    <location>
        <begin position="35"/>
        <end position="45"/>
    </location>
</feature>
<reference evidence="9 10" key="1">
    <citation type="submission" date="2020-07" db="EMBL/GenBank/DDBJ databases">
        <title>The yeast mating-type switching endonuclease HO is a domesticated member of an unorthodox homing genetic element family.</title>
        <authorList>
            <person name="Coughlan A.Y."/>
            <person name="Lombardi L."/>
            <person name="Braun-Galleani S."/>
            <person name="Martos A.R."/>
            <person name="Galeote V."/>
            <person name="Bigey F."/>
            <person name="Dequin S."/>
            <person name="Byrne K.P."/>
            <person name="Wolfe K.H."/>
        </authorList>
    </citation>
    <scope>NUCLEOTIDE SEQUENCE [LARGE SCALE GENOMIC DNA]</scope>
    <source>
        <strain evidence="9 10">NRRL Y-6702</strain>
    </source>
</reference>
<dbReference type="Pfam" id="PF12895">
    <property type="entry name" value="ANAPC3"/>
    <property type="match status" value="1"/>
</dbReference>
<evidence type="ECO:0000256" key="8">
    <source>
        <dbReference type="SAM" id="MobiDB-lite"/>
    </source>
</evidence>
<dbReference type="Proteomes" id="UP000509704">
    <property type="component" value="Chromosome 8"/>
</dbReference>
<evidence type="ECO:0000256" key="4">
    <source>
        <dbReference type="ARBA" id="ARBA00022786"/>
    </source>
</evidence>
<dbReference type="GO" id="GO:0045842">
    <property type="term" value="P:positive regulation of mitotic metaphase/anaphase transition"/>
    <property type="evidence" value="ECO:0007669"/>
    <property type="project" value="TreeGrafter"/>
</dbReference>
<feature type="region of interest" description="Disordered" evidence="8">
    <location>
        <begin position="1"/>
        <end position="84"/>
    </location>
</feature>
<sequence length="762" mass="85936">MSSTGTPTQHNSTLAISPFVSGRNGRYNASQAGRAEGDRERDRDPNTQQLAAGGNGEDFRSQEWNPAGLEHNHPYGSLANSPLVQKTNPNIAANSLATPHHHVTANTNHGGLIGSISKNGLFGSAMPSTLRKVSLQREYRDPLNTKTRETHIESGIHEPMSTTTTLTTTTTATTSTAEFDISELSSIEKLRLWRHDALMQHLYKTAEFVANKIYTLTGDPNDAFWLAQVYFSDGSYVRAIDLLSRDMLDSTSIMCRYLKARCLVKLQKYDEALDIVGECNPFSSASDEEAKKETDGGIKLESSLCYLRGIIYSAQNNFAKAKESFKEAVLVDVKNFEAFEELTSKNLLTPREEWDLLESLTLDFSILDDNQDMVKNLYIIRLSKYLNEDKTCESRKQLIEEHNLASNVDILVSDVETLYTKCKFSECLNFCETILEKDKFNAEVLPTYIACFYELGMRNKLFLLSHELAENFPKNPITWFSVATYYMVVNKIGEARKYFSKSSILDPNFAPSWLGFAHTYSMEGEQDQAVSAYSTAARFFPGIHLPNLFLGMQYMSMNTLSLAEEYFTLAYDICPQDPLLLNEMGVMFFKRNELQKSKRYLKKALEAIIELDSTSRTFVSIQINLAHAYRKMGDYERAIKCFKFVLEVSGKDSDIYCSLGFLYLKTKQLQKAIDHLHTALSLSSTNHVAQELLLHALELNVSITLDSDHPLVVNAQIHEAHANIYSSRKRAPLIFDSSALNKKMKTSVSSQTNGECEEMEIE</sequence>
<dbReference type="Pfam" id="PF13181">
    <property type="entry name" value="TPR_8"/>
    <property type="match status" value="1"/>
</dbReference>
<evidence type="ECO:0000256" key="6">
    <source>
        <dbReference type="ARBA" id="ARBA00023306"/>
    </source>
</evidence>
<keyword evidence="5 7" id="KW-0802">TPR repeat</keyword>
<dbReference type="PANTHER" id="PTHR12558:SF9">
    <property type="entry name" value="CELL DIVISION CYCLE PROTEIN 16 HOMOLOG"/>
    <property type="match status" value="1"/>
</dbReference>
<dbReference type="PANTHER" id="PTHR12558">
    <property type="entry name" value="CELL DIVISION CYCLE 16,23,27"/>
    <property type="match status" value="1"/>
</dbReference>
<evidence type="ECO:0000256" key="7">
    <source>
        <dbReference type="PROSITE-ProRule" id="PRU00339"/>
    </source>
</evidence>
<dbReference type="AlphaFoldDB" id="A0A7H9B8L3"/>
<keyword evidence="10" id="KW-1185">Reference proteome</keyword>
<dbReference type="RefSeq" id="XP_037146421.1">
    <property type="nucleotide sequence ID" value="XM_037290526.1"/>
</dbReference>
<dbReference type="GO" id="GO:0005680">
    <property type="term" value="C:anaphase-promoting complex"/>
    <property type="evidence" value="ECO:0007669"/>
    <property type="project" value="TreeGrafter"/>
</dbReference>
<keyword evidence="2" id="KW-0677">Repeat</keyword>
<organism evidence="9 10">
    <name type="scientific">Zygotorulaspora mrakii</name>
    <name type="common">Zygosaccharomyces mrakii</name>
    <dbReference type="NCBI Taxonomy" id="42260"/>
    <lineage>
        <taxon>Eukaryota</taxon>
        <taxon>Fungi</taxon>
        <taxon>Dikarya</taxon>
        <taxon>Ascomycota</taxon>
        <taxon>Saccharomycotina</taxon>
        <taxon>Saccharomycetes</taxon>
        <taxon>Saccharomycetales</taxon>
        <taxon>Saccharomycetaceae</taxon>
        <taxon>Zygotorulaspora</taxon>
    </lineage>
</organism>
<evidence type="ECO:0000256" key="5">
    <source>
        <dbReference type="ARBA" id="ARBA00022803"/>
    </source>
</evidence>
<dbReference type="GO" id="GO:0016567">
    <property type="term" value="P:protein ubiquitination"/>
    <property type="evidence" value="ECO:0007669"/>
    <property type="project" value="TreeGrafter"/>
</dbReference>
<evidence type="ECO:0000256" key="3">
    <source>
        <dbReference type="ARBA" id="ARBA00022776"/>
    </source>
</evidence>
<evidence type="ECO:0000313" key="10">
    <source>
        <dbReference type="Proteomes" id="UP000509704"/>
    </source>
</evidence>
<dbReference type="GO" id="GO:0005737">
    <property type="term" value="C:cytoplasm"/>
    <property type="evidence" value="ECO:0007669"/>
    <property type="project" value="TreeGrafter"/>
</dbReference>
<dbReference type="GO" id="GO:0051301">
    <property type="term" value="P:cell division"/>
    <property type="evidence" value="ECO:0007669"/>
    <property type="project" value="UniProtKB-KW"/>
</dbReference>
<dbReference type="SMART" id="SM00028">
    <property type="entry name" value="TPR"/>
    <property type="match status" value="7"/>
</dbReference>
<name>A0A7H9B8L3_ZYGMR</name>
<dbReference type="GO" id="GO:0031145">
    <property type="term" value="P:anaphase-promoting complex-dependent catabolic process"/>
    <property type="evidence" value="ECO:0007669"/>
    <property type="project" value="TreeGrafter"/>
</dbReference>